<proteinExistence type="predicted"/>
<reference evidence="1 2" key="1">
    <citation type="submission" date="2021-04" db="EMBL/GenBank/DDBJ databases">
        <title>Chitinophaga sp. nov., isolated from the rhizosphere soil.</title>
        <authorList>
            <person name="He S."/>
        </authorList>
    </citation>
    <scope>NUCLEOTIDE SEQUENCE [LARGE SCALE GENOMIC DNA]</scope>
    <source>
        <strain evidence="1 2">2R12</strain>
    </source>
</reference>
<protein>
    <submittedName>
        <fullName evidence="1">Helix-turn-helix domain-containing protein</fullName>
    </submittedName>
</protein>
<name>A0ABS5IW83_9BACT</name>
<keyword evidence="2" id="KW-1185">Reference proteome</keyword>
<accession>A0ABS5IW83</accession>
<dbReference type="SUPFAM" id="SSF46689">
    <property type="entry name" value="Homeodomain-like"/>
    <property type="match status" value="1"/>
</dbReference>
<organism evidence="1 2">
    <name type="scientific">Chitinophaga hostae</name>
    <dbReference type="NCBI Taxonomy" id="2831022"/>
    <lineage>
        <taxon>Bacteria</taxon>
        <taxon>Pseudomonadati</taxon>
        <taxon>Bacteroidota</taxon>
        <taxon>Chitinophagia</taxon>
        <taxon>Chitinophagales</taxon>
        <taxon>Chitinophagaceae</taxon>
        <taxon>Chitinophaga</taxon>
    </lineage>
</organism>
<gene>
    <name evidence="1" type="ORF">KE626_07790</name>
</gene>
<dbReference type="EMBL" id="JAGTXB010000003">
    <property type="protein sequence ID" value="MBS0027206.1"/>
    <property type="molecule type" value="Genomic_DNA"/>
</dbReference>
<dbReference type="InterPro" id="IPR009057">
    <property type="entry name" value="Homeodomain-like_sf"/>
</dbReference>
<comment type="caution">
    <text evidence="1">The sequence shown here is derived from an EMBL/GenBank/DDBJ whole genome shotgun (WGS) entry which is preliminary data.</text>
</comment>
<dbReference type="Pfam" id="PF13551">
    <property type="entry name" value="HTH_29"/>
    <property type="match status" value="1"/>
</dbReference>
<evidence type="ECO:0000313" key="2">
    <source>
        <dbReference type="Proteomes" id="UP000676386"/>
    </source>
</evidence>
<dbReference type="Proteomes" id="UP000676386">
    <property type="component" value="Unassembled WGS sequence"/>
</dbReference>
<sequence>MAEELGNVSQACKIFGFSRDRFYRYRELFDKGGEIALQEISRKKPILKNLIEPEVETAVVEMATMNPAFGRLGASNELRKQGVAHLERA</sequence>
<evidence type="ECO:0000313" key="1">
    <source>
        <dbReference type="EMBL" id="MBS0027206.1"/>
    </source>
</evidence>